<dbReference type="PROSITE" id="PS50262">
    <property type="entry name" value="G_PROTEIN_RECEP_F1_2"/>
    <property type="match status" value="1"/>
</dbReference>
<dbReference type="PROSITE" id="PS00237">
    <property type="entry name" value="G_PROTEIN_RECEP_F1_1"/>
    <property type="match status" value="1"/>
</dbReference>
<feature type="region of interest" description="Disordered" evidence="10">
    <location>
        <begin position="409"/>
        <end position="429"/>
    </location>
</feature>
<keyword evidence="5 9" id="KW-0297">G-protein coupled receptor</keyword>
<dbReference type="GO" id="GO:0004930">
    <property type="term" value="F:G protein-coupled receptor activity"/>
    <property type="evidence" value="ECO:0007669"/>
    <property type="project" value="UniProtKB-KW"/>
</dbReference>
<dbReference type="SMART" id="SM01381">
    <property type="entry name" value="7TM_GPCR_Srsx"/>
    <property type="match status" value="1"/>
</dbReference>
<dbReference type="SUPFAM" id="SSF81321">
    <property type="entry name" value="Family A G protein-coupled receptor-like"/>
    <property type="match status" value="1"/>
</dbReference>
<feature type="transmembrane region" description="Helical" evidence="11">
    <location>
        <begin position="294"/>
        <end position="312"/>
    </location>
</feature>
<keyword evidence="6 11" id="KW-0472">Membrane</keyword>
<dbReference type="Pfam" id="PF00001">
    <property type="entry name" value="7tm_1"/>
    <property type="match status" value="1"/>
</dbReference>
<feature type="transmembrane region" description="Helical" evidence="11">
    <location>
        <begin position="332"/>
        <end position="354"/>
    </location>
</feature>
<evidence type="ECO:0000256" key="5">
    <source>
        <dbReference type="ARBA" id="ARBA00023040"/>
    </source>
</evidence>
<keyword evidence="4 11" id="KW-1133">Transmembrane helix</keyword>
<feature type="region of interest" description="Disordered" evidence="10">
    <location>
        <begin position="259"/>
        <end position="289"/>
    </location>
</feature>
<evidence type="ECO:0000256" key="6">
    <source>
        <dbReference type="ARBA" id="ARBA00023136"/>
    </source>
</evidence>
<feature type="transmembrane region" description="Helical" evidence="11">
    <location>
        <begin position="55"/>
        <end position="80"/>
    </location>
</feature>
<keyword evidence="2" id="KW-1003">Cell membrane</keyword>
<dbReference type="OrthoDB" id="6117944at2759"/>
<organism evidence="13 14">
    <name type="scientific">Branchiostoma lanceolatum</name>
    <name type="common">Common lancelet</name>
    <name type="synonym">Amphioxus lanceolatum</name>
    <dbReference type="NCBI Taxonomy" id="7740"/>
    <lineage>
        <taxon>Eukaryota</taxon>
        <taxon>Metazoa</taxon>
        <taxon>Chordata</taxon>
        <taxon>Cephalochordata</taxon>
        <taxon>Leptocardii</taxon>
        <taxon>Amphioxiformes</taxon>
        <taxon>Branchiostomatidae</taxon>
        <taxon>Branchiostoma</taxon>
    </lineage>
</organism>
<evidence type="ECO:0000256" key="11">
    <source>
        <dbReference type="SAM" id="Phobius"/>
    </source>
</evidence>
<feature type="transmembrane region" description="Helical" evidence="11">
    <location>
        <begin position="100"/>
        <end position="118"/>
    </location>
</feature>
<evidence type="ECO:0000256" key="9">
    <source>
        <dbReference type="RuleBase" id="RU000688"/>
    </source>
</evidence>
<dbReference type="GO" id="GO:0043235">
    <property type="term" value="C:receptor complex"/>
    <property type="evidence" value="ECO:0007669"/>
    <property type="project" value="TreeGrafter"/>
</dbReference>
<dbReference type="CDD" id="cd00637">
    <property type="entry name" value="7tm_classA_rhodopsin-like"/>
    <property type="match status" value="1"/>
</dbReference>
<gene>
    <name evidence="13" type="primary">GPR61</name>
    <name evidence="13" type="ORF">BLAG_LOCUS16184</name>
</gene>
<keyword evidence="8 9" id="KW-0807">Transducer</keyword>
<evidence type="ECO:0000256" key="4">
    <source>
        <dbReference type="ARBA" id="ARBA00022989"/>
    </source>
</evidence>
<evidence type="ECO:0000256" key="8">
    <source>
        <dbReference type="ARBA" id="ARBA00023224"/>
    </source>
</evidence>
<feature type="compositionally biased region" description="Polar residues" evidence="10">
    <location>
        <begin position="263"/>
        <end position="272"/>
    </location>
</feature>
<evidence type="ECO:0000256" key="7">
    <source>
        <dbReference type="ARBA" id="ARBA00023170"/>
    </source>
</evidence>
<feature type="domain" description="G-protein coupled receptors family 1 profile" evidence="12">
    <location>
        <begin position="39"/>
        <end position="351"/>
    </location>
</feature>
<dbReference type="AlphaFoldDB" id="A0A8K0ERB1"/>
<reference evidence="13" key="1">
    <citation type="submission" date="2022-01" db="EMBL/GenBank/DDBJ databases">
        <authorList>
            <person name="Braso-Vives M."/>
        </authorList>
    </citation>
    <scope>NUCLEOTIDE SEQUENCE</scope>
</reference>
<sequence length="429" mass="46632">MATATSSAINATIGNDLDSVSSVAMMTILATTDVLAIVGSLSVMVVIGKTPQLRILTLIFVFNLCAADLMHSLSSTPLAIATLAHGEWFSTALVCQMTGFLDSLFTFGSISTVCVISVERYYSIVRPMVHAAYLTLLKALFAIAVIWLLALVFALAPLLGWNSYSYDPIHKECTFSWSDGAASIAYAIIISVVYFCIPAMVIVTMYSFIYRTARKASRQVGPLPAPLLPVDETPKPSGIFLQVPPTTPSQIFSVSARLGEPAPSTSTNSLTVSGGDVDGGNPQGKRQNNEPLKATKTLLLIVGLFIFTWGPYFTASLYHGLVRGSDRGVEEVVIWLKILARTSFALNSLVYGLLNRQVRLELHKAIRNFCKPAATVDPPPSAINMRSFDVDGSQVENFFQFLERTNAAEKKDETRTEDKKDAATQHDFP</sequence>
<evidence type="ECO:0000256" key="2">
    <source>
        <dbReference type="ARBA" id="ARBA00022475"/>
    </source>
</evidence>
<keyword evidence="7 9" id="KW-0675">Receptor</keyword>
<feature type="transmembrane region" description="Helical" evidence="11">
    <location>
        <begin position="184"/>
        <end position="209"/>
    </location>
</feature>
<keyword evidence="14" id="KW-1185">Reference proteome</keyword>
<evidence type="ECO:0000256" key="3">
    <source>
        <dbReference type="ARBA" id="ARBA00022692"/>
    </source>
</evidence>
<name>A0A8K0ERB1_BRALA</name>
<evidence type="ECO:0000313" key="14">
    <source>
        <dbReference type="Proteomes" id="UP000838412"/>
    </source>
</evidence>
<comment type="subcellular location">
    <subcellularLocation>
        <location evidence="1">Cell membrane</location>
        <topology evidence="1">Multi-pass membrane protein</topology>
    </subcellularLocation>
</comment>
<proteinExistence type="inferred from homology"/>
<dbReference type="PRINTS" id="PR00237">
    <property type="entry name" value="GPCRRHODOPSN"/>
</dbReference>
<dbReference type="InterPro" id="IPR000276">
    <property type="entry name" value="GPCR_Rhodpsn"/>
</dbReference>
<keyword evidence="3 9" id="KW-0812">Transmembrane</keyword>
<dbReference type="GO" id="GO:0005768">
    <property type="term" value="C:endosome"/>
    <property type="evidence" value="ECO:0007669"/>
    <property type="project" value="TreeGrafter"/>
</dbReference>
<dbReference type="EMBL" id="OV696688">
    <property type="protein sequence ID" value="CAH1258723.1"/>
    <property type="molecule type" value="Genomic_DNA"/>
</dbReference>
<protein>
    <submittedName>
        <fullName evidence="13">GPR61 protein</fullName>
    </submittedName>
</protein>
<dbReference type="PANTHER" id="PTHR22752">
    <property type="entry name" value="G PROTEIN-COUPLED RECEPTOR"/>
    <property type="match status" value="1"/>
</dbReference>
<comment type="similarity">
    <text evidence="9">Belongs to the G-protein coupled receptor 1 family.</text>
</comment>
<dbReference type="PANTHER" id="PTHR22752:SF2">
    <property type="entry name" value="G-PROTEIN COUPLED RECEPTORS FAMILY 1 PROFILE DOMAIN-CONTAINING PROTEIN"/>
    <property type="match status" value="1"/>
</dbReference>
<accession>A0A8K0ERB1</accession>
<evidence type="ECO:0000256" key="10">
    <source>
        <dbReference type="SAM" id="MobiDB-lite"/>
    </source>
</evidence>
<evidence type="ECO:0000256" key="1">
    <source>
        <dbReference type="ARBA" id="ARBA00004651"/>
    </source>
</evidence>
<evidence type="ECO:0000259" key="12">
    <source>
        <dbReference type="PROSITE" id="PS50262"/>
    </source>
</evidence>
<dbReference type="GO" id="GO:0005886">
    <property type="term" value="C:plasma membrane"/>
    <property type="evidence" value="ECO:0007669"/>
    <property type="project" value="UniProtKB-SubCell"/>
</dbReference>
<evidence type="ECO:0000313" key="13">
    <source>
        <dbReference type="EMBL" id="CAH1258723.1"/>
    </source>
</evidence>
<dbReference type="Gene3D" id="1.20.1070.10">
    <property type="entry name" value="Rhodopsin 7-helix transmembrane proteins"/>
    <property type="match status" value="1"/>
</dbReference>
<feature type="transmembrane region" description="Helical" evidence="11">
    <location>
        <begin position="23"/>
        <end position="48"/>
    </location>
</feature>
<feature type="transmembrane region" description="Helical" evidence="11">
    <location>
        <begin position="139"/>
        <end position="164"/>
    </location>
</feature>
<dbReference type="InterPro" id="IPR017452">
    <property type="entry name" value="GPCR_Rhodpsn_7TM"/>
</dbReference>
<dbReference type="Proteomes" id="UP000838412">
    <property type="component" value="Chromosome 3"/>
</dbReference>